<dbReference type="PANTHER" id="PTHR40866">
    <property type="entry name" value="BED-TYPE DOMAIN-CONTAINING PROTEIN"/>
    <property type="match status" value="1"/>
</dbReference>
<dbReference type="Proteomes" id="UP000198211">
    <property type="component" value="Unassembled WGS sequence"/>
</dbReference>
<organism evidence="2 3">
    <name type="scientific">Phytophthora megakarya</name>
    <dbReference type="NCBI Taxonomy" id="4795"/>
    <lineage>
        <taxon>Eukaryota</taxon>
        <taxon>Sar</taxon>
        <taxon>Stramenopiles</taxon>
        <taxon>Oomycota</taxon>
        <taxon>Peronosporomycetes</taxon>
        <taxon>Peronosporales</taxon>
        <taxon>Peronosporaceae</taxon>
        <taxon>Phytophthora</taxon>
    </lineage>
</organism>
<feature type="compositionally biased region" description="Acidic residues" evidence="1">
    <location>
        <begin position="229"/>
        <end position="245"/>
    </location>
</feature>
<dbReference type="EMBL" id="NBNE01005150">
    <property type="protein sequence ID" value="OWZ04099.1"/>
    <property type="molecule type" value="Genomic_DNA"/>
</dbReference>
<accession>A0A225VGK1</accession>
<keyword evidence="3" id="KW-1185">Reference proteome</keyword>
<evidence type="ECO:0000313" key="2">
    <source>
        <dbReference type="EMBL" id="OWZ04099.1"/>
    </source>
</evidence>
<sequence length="245" mass="27527">MRNVTGWSSTFSKAQRYDKICGALLTLDHDTVAKYGIPGFLLTPEETEAAHTLLKSLHELNEVSKAPQDSTLPLVGARRAFDAVLRKYPSMKIQLASDASIVITPLLRASFLASAFKKNPVAHTPSQYVPQDWVPPTSNEREQYFSQAKLVLTDLRKPMDPNNLEVLMFLSYNKDWWNTFSVRAVRQTTNVYATNDEDDLEGSVCDPFDLKGSVYDPIDLEGSVYDPIDLTEDSNSEENPIDLTY</sequence>
<dbReference type="PANTHER" id="PTHR40866:SF1">
    <property type="entry name" value="BED-TYPE DOMAIN-CONTAINING PROTEIN"/>
    <property type="match status" value="1"/>
</dbReference>
<gene>
    <name evidence="2" type="ORF">PHMEG_00024059</name>
</gene>
<dbReference type="AlphaFoldDB" id="A0A225VGK1"/>
<reference evidence="3" key="1">
    <citation type="submission" date="2017-03" db="EMBL/GenBank/DDBJ databases">
        <title>Phytopthora megakarya and P. palmivora, two closely related causual agents of cacao black pod achieved similar genome size and gene model numbers by different mechanisms.</title>
        <authorList>
            <person name="Ali S."/>
            <person name="Shao J."/>
            <person name="Larry D.J."/>
            <person name="Kronmiller B."/>
            <person name="Shen D."/>
            <person name="Strem M.D."/>
            <person name="Melnick R.L."/>
            <person name="Guiltinan M.J."/>
            <person name="Tyler B.M."/>
            <person name="Meinhardt L.W."/>
            <person name="Bailey B.A."/>
        </authorList>
    </citation>
    <scope>NUCLEOTIDE SEQUENCE [LARGE SCALE GENOMIC DNA]</scope>
    <source>
        <strain evidence="3">zdho120</strain>
    </source>
</reference>
<evidence type="ECO:0000256" key="1">
    <source>
        <dbReference type="SAM" id="MobiDB-lite"/>
    </source>
</evidence>
<name>A0A225VGK1_9STRA</name>
<dbReference type="OrthoDB" id="118324at2759"/>
<proteinExistence type="predicted"/>
<evidence type="ECO:0000313" key="3">
    <source>
        <dbReference type="Proteomes" id="UP000198211"/>
    </source>
</evidence>
<protein>
    <submittedName>
        <fullName evidence="2">Uncharacterized protein</fullName>
    </submittedName>
</protein>
<feature type="region of interest" description="Disordered" evidence="1">
    <location>
        <begin position="226"/>
        <end position="245"/>
    </location>
</feature>
<comment type="caution">
    <text evidence="2">The sequence shown here is derived from an EMBL/GenBank/DDBJ whole genome shotgun (WGS) entry which is preliminary data.</text>
</comment>